<dbReference type="PATRIC" id="fig|1216932.3.peg.1814"/>
<dbReference type="AlphaFoldDB" id="W6RWC5"/>
<dbReference type="OrthoDB" id="9769739at2"/>
<dbReference type="Gene3D" id="3.40.1050.10">
    <property type="entry name" value="Carbonic anhydrase"/>
    <property type="match status" value="1"/>
</dbReference>
<feature type="binding site" evidence="6">
    <location>
        <position position="144"/>
    </location>
    <ligand>
        <name>Zn(2+)</name>
        <dbReference type="ChEBI" id="CHEBI:29105"/>
    </ligand>
</feature>
<dbReference type="SUPFAM" id="SSF53056">
    <property type="entry name" value="beta-carbonic anhydrase, cab"/>
    <property type="match status" value="1"/>
</dbReference>
<keyword evidence="3 6" id="KW-0862">Zinc</keyword>
<evidence type="ECO:0000256" key="1">
    <source>
        <dbReference type="ARBA" id="ARBA00006217"/>
    </source>
</evidence>
<evidence type="ECO:0000313" key="7">
    <source>
        <dbReference type="EMBL" id="CDM68976.1"/>
    </source>
</evidence>
<evidence type="ECO:0000256" key="2">
    <source>
        <dbReference type="ARBA" id="ARBA00012925"/>
    </source>
</evidence>
<gene>
    <name evidence="7" type="ORF">CM240_1818</name>
</gene>
<dbReference type="InterPro" id="IPR036874">
    <property type="entry name" value="Carbonic_anhydrase_sf"/>
</dbReference>
<evidence type="ECO:0000256" key="5">
    <source>
        <dbReference type="ARBA" id="ARBA00048348"/>
    </source>
</evidence>
<dbReference type="STRING" id="1216932.CM240_1818"/>
<dbReference type="PROSITE" id="PS51257">
    <property type="entry name" value="PROKAR_LIPOPROTEIN"/>
    <property type="match status" value="1"/>
</dbReference>
<dbReference type="InterPro" id="IPR001765">
    <property type="entry name" value="Carbonic_anhydrase"/>
</dbReference>
<dbReference type="KEGG" id="clt:CM240_1818"/>
<accession>W6RWC5</accession>
<comment type="similarity">
    <text evidence="1">Belongs to the beta-class carbonic anhydrase family.</text>
</comment>
<name>W6RWC5_9CLOT</name>
<comment type="cofactor">
    <cofactor evidence="6">
        <name>Zn(2+)</name>
        <dbReference type="ChEBI" id="CHEBI:29105"/>
    </cofactor>
    <text evidence="6">Binds 1 zinc ion per subunit.</text>
</comment>
<dbReference type="CDD" id="cd03378">
    <property type="entry name" value="beta_CA_cladeC"/>
    <property type="match status" value="1"/>
</dbReference>
<dbReference type="Pfam" id="PF00484">
    <property type="entry name" value="Pro_CA"/>
    <property type="match status" value="1"/>
</dbReference>
<dbReference type="PANTHER" id="PTHR11002">
    <property type="entry name" value="CARBONIC ANHYDRASE"/>
    <property type="match status" value="1"/>
</dbReference>
<dbReference type="RefSeq" id="WP_044038532.1">
    <property type="nucleotide sequence ID" value="NZ_HG917868.1"/>
</dbReference>
<dbReference type="GO" id="GO:0008270">
    <property type="term" value="F:zinc ion binding"/>
    <property type="evidence" value="ECO:0007669"/>
    <property type="project" value="InterPro"/>
</dbReference>
<evidence type="ECO:0000256" key="3">
    <source>
        <dbReference type="ARBA" id="ARBA00022833"/>
    </source>
</evidence>
<dbReference type="PANTHER" id="PTHR11002:SF79">
    <property type="entry name" value="CARBONIC ANHYDRASE 2"/>
    <property type="match status" value="1"/>
</dbReference>
<feature type="binding site" evidence="6">
    <location>
        <position position="93"/>
    </location>
    <ligand>
        <name>Zn(2+)</name>
        <dbReference type="ChEBI" id="CHEBI:29105"/>
    </ligand>
</feature>
<protein>
    <recommendedName>
        <fullName evidence="2">carbonic anhydrase</fullName>
        <ecNumber evidence="2">4.2.1.1</ecNumber>
    </recommendedName>
</protein>
<feature type="binding site" evidence="6">
    <location>
        <position position="91"/>
    </location>
    <ligand>
        <name>Zn(2+)</name>
        <dbReference type="ChEBI" id="CHEBI:29105"/>
    </ligand>
</feature>
<dbReference type="eggNOG" id="COG0288">
    <property type="taxonomic scope" value="Bacteria"/>
</dbReference>
<keyword evidence="4 7" id="KW-0456">Lyase</keyword>
<feature type="binding site" evidence="6">
    <location>
        <position position="147"/>
    </location>
    <ligand>
        <name>Zn(2+)</name>
        <dbReference type="ChEBI" id="CHEBI:29105"/>
    </ligand>
</feature>
<dbReference type="EMBL" id="HG917868">
    <property type="protein sequence ID" value="CDM68976.1"/>
    <property type="molecule type" value="Genomic_DNA"/>
</dbReference>
<keyword evidence="8" id="KW-1185">Reference proteome</keyword>
<dbReference type="PROSITE" id="PS00704">
    <property type="entry name" value="PROK_CO2_ANHYDRASE_1"/>
    <property type="match status" value="1"/>
</dbReference>
<evidence type="ECO:0000256" key="4">
    <source>
        <dbReference type="ARBA" id="ARBA00023239"/>
    </source>
</evidence>
<dbReference type="HOGENOM" id="CLU_053879_4_1_9"/>
<dbReference type="EC" id="4.2.1.1" evidence="2"/>
<comment type="catalytic activity">
    <reaction evidence="5">
        <text>hydrogencarbonate + H(+) = CO2 + H2O</text>
        <dbReference type="Rhea" id="RHEA:10748"/>
        <dbReference type="ChEBI" id="CHEBI:15377"/>
        <dbReference type="ChEBI" id="CHEBI:15378"/>
        <dbReference type="ChEBI" id="CHEBI:16526"/>
        <dbReference type="ChEBI" id="CHEBI:17544"/>
        <dbReference type="EC" id="4.2.1.1"/>
    </reaction>
</comment>
<keyword evidence="6" id="KW-0479">Metal-binding</keyword>
<dbReference type="SMART" id="SM00947">
    <property type="entry name" value="Pro_CA"/>
    <property type="match status" value="1"/>
</dbReference>
<organism evidence="7 8">
    <name type="scientific">Clostridium bornimense</name>
    <dbReference type="NCBI Taxonomy" id="1216932"/>
    <lineage>
        <taxon>Bacteria</taxon>
        <taxon>Bacillati</taxon>
        <taxon>Bacillota</taxon>
        <taxon>Clostridia</taxon>
        <taxon>Eubacteriales</taxon>
        <taxon>Clostridiaceae</taxon>
        <taxon>Clostridium</taxon>
    </lineage>
</organism>
<dbReference type="InterPro" id="IPR015892">
    <property type="entry name" value="Carbonic_anhydrase_CS"/>
</dbReference>
<evidence type="ECO:0000256" key="6">
    <source>
        <dbReference type="PIRSR" id="PIRSR601765-1"/>
    </source>
</evidence>
<evidence type="ECO:0000313" key="8">
    <source>
        <dbReference type="Proteomes" id="UP000019426"/>
    </source>
</evidence>
<dbReference type="Proteomes" id="UP000019426">
    <property type="component" value="Chromosome M2/40_rep1"/>
</dbReference>
<proteinExistence type="inferred from homology"/>
<dbReference type="GO" id="GO:0015976">
    <property type="term" value="P:carbon utilization"/>
    <property type="evidence" value="ECO:0007669"/>
    <property type="project" value="InterPro"/>
</dbReference>
<reference evidence="7 8" key="1">
    <citation type="submission" date="2013-11" db="EMBL/GenBank/DDBJ databases">
        <title>Complete genome sequence of Clostridum sp. M2/40.</title>
        <authorList>
            <person name="Wibberg D."/>
            <person name="Puehler A."/>
            <person name="Schlueter A."/>
        </authorList>
    </citation>
    <scope>NUCLEOTIDE SEQUENCE [LARGE SCALE GENOMIC DNA]</scope>
    <source>
        <strain evidence="8">M2/40</strain>
    </source>
</reference>
<dbReference type="GO" id="GO:0004089">
    <property type="term" value="F:carbonate dehydratase activity"/>
    <property type="evidence" value="ECO:0007669"/>
    <property type="project" value="UniProtKB-EC"/>
</dbReference>
<sequence length="230" mass="25247">MKKTVVSIFLLLTLIISGCGSKDKEENVKVTSKNETRLETIDVSTADGALDRLKSGNEAFVKGKSEMIHISKDRREDLEKGQNPFAIVVSCSDSRVTPAHVFDTGLGDIFEIRLAGNVVDDLALGSIEYGVEHLESPLLLVMGHENCGAVTAAYNCVKDNKEDTSNIGRIVEEIKPSVLESKDIEEASHKNVEAVIKKIEEDQCIKKYVDEGKLKIVGAYYNLNGEVTFN</sequence>